<accession>A0A3S5AB77</accession>
<evidence type="ECO:0000313" key="3">
    <source>
        <dbReference type="Proteomes" id="UP000784294"/>
    </source>
</evidence>
<gene>
    <name evidence="2" type="ORF">PXEA_LOCUS13003</name>
</gene>
<evidence type="ECO:0000256" key="1">
    <source>
        <dbReference type="SAM" id="MobiDB-lite"/>
    </source>
</evidence>
<dbReference type="Proteomes" id="UP000784294">
    <property type="component" value="Unassembled WGS sequence"/>
</dbReference>
<feature type="compositionally biased region" description="Polar residues" evidence="1">
    <location>
        <begin position="160"/>
        <end position="173"/>
    </location>
</feature>
<feature type="region of interest" description="Disordered" evidence="1">
    <location>
        <begin position="133"/>
        <end position="173"/>
    </location>
</feature>
<proteinExistence type="predicted"/>
<feature type="compositionally biased region" description="Low complexity" evidence="1">
    <location>
        <begin position="136"/>
        <end position="155"/>
    </location>
</feature>
<feature type="non-terminal residue" evidence="2">
    <location>
        <position position="1"/>
    </location>
</feature>
<dbReference type="AlphaFoldDB" id="A0A3S5AB77"/>
<dbReference type="EMBL" id="CAAALY010042134">
    <property type="protein sequence ID" value="VEL19563.1"/>
    <property type="molecule type" value="Genomic_DNA"/>
</dbReference>
<sequence>DLRRTGRDYTNINRAAEDLGAGASAVAAAVAVASQQQQLPSQHASVGVQPLSNTMTISQRGASAPLGSCATSSGIIGGSSNSVSCTGISEKQIFHPYPNNNTSLAPGSGSGSSSGPASFLAAGLTALGNSATTLMHSGHSAGNNGGSSNNSSSGHLSLFSRLTSSGNSKLARQ</sequence>
<comment type="caution">
    <text evidence="2">The sequence shown here is derived from an EMBL/GenBank/DDBJ whole genome shotgun (WGS) entry which is preliminary data.</text>
</comment>
<evidence type="ECO:0000313" key="2">
    <source>
        <dbReference type="EMBL" id="VEL19563.1"/>
    </source>
</evidence>
<name>A0A3S5AB77_9PLAT</name>
<keyword evidence="3" id="KW-1185">Reference proteome</keyword>
<protein>
    <submittedName>
        <fullName evidence="2">Uncharacterized protein</fullName>
    </submittedName>
</protein>
<reference evidence="2" key="1">
    <citation type="submission" date="2018-11" db="EMBL/GenBank/DDBJ databases">
        <authorList>
            <consortium name="Pathogen Informatics"/>
        </authorList>
    </citation>
    <scope>NUCLEOTIDE SEQUENCE</scope>
</reference>
<organism evidence="2 3">
    <name type="scientific">Protopolystoma xenopodis</name>
    <dbReference type="NCBI Taxonomy" id="117903"/>
    <lineage>
        <taxon>Eukaryota</taxon>
        <taxon>Metazoa</taxon>
        <taxon>Spiralia</taxon>
        <taxon>Lophotrochozoa</taxon>
        <taxon>Platyhelminthes</taxon>
        <taxon>Monogenea</taxon>
        <taxon>Polyopisthocotylea</taxon>
        <taxon>Polystomatidea</taxon>
        <taxon>Polystomatidae</taxon>
        <taxon>Protopolystoma</taxon>
    </lineage>
</organism>